<organism evidence="2 3">
    <name type="scientific">Pisum sativum</name>
    <name type="common">Garden pea</name>
    <name type="synonym">Lathyrus oleraceus</name>
    <dbReference type="NCBI Taxonomy" id="3888"/>
    <lineage>
        <taxon>Eukaryota</taxon>
        <taxon>Viridiplantae</taxon>
        <taxon>Streptophyta</taxon>
        <taxon>Embryophyta</taxon>
        <taxon>Tracheophyta</taxon>
        <taxon>Spermatophyta</taxon>
        <taxon>Magnoliopsida</taxon>
        <taxon>eudicotyledons</taxon>
        <taxon>Gunneridae</taxon>
        <taxon>Pentapetalae</taxon>
        <taxon>rosids</taxon>
        <taxon>fabids</taxon>
        <taxon>Fabales</taxon>
        <taxon>Fabaceae</taxon>
        <taxon>Papilionoideae</taxon>
        <taxon>50 kb inversion clade</taxon>
        <taxon>NPAAA clade</taxon>
        <taxon>Hologalegina</taxon>
        <taxon>IRL clade</taxon>
        <taxon>Fabeae</taxon>
        <taxon>Lathyrus</taxon>
    </lineage>
</organism>
<reference evidence="2 3" key="1">
    <citation type="journal article" date="2022" name="Nat. Genet.">
        <title>Improved pea reference genome and pan-genome highlight genomic features and evolutionary characteristics.</title>
        <authorList>
            <person name="Yang T."/>
            <person name="Liu R."/>
            <person name="Luo Y."/>
            <person name="Hu S."/>
            <person name="Wang D."/>
            <person name="Wang C."/>
            <person name="Pandey M.K."/>
            <person name="Ge S."/>
            <person name="Xu Q."/>
            <person name="Li N."/>
            <person name="Li G."/>
            <person name="Huang Y."/>
            <person name="Saxena R.K."/>
            <person name="Ji Y."/>
            <person name="Li M."/>
            <person name="Yan X."/>
            <person name="He Y."/>
            <person name="Liu Y."/>
            <person name="Wang X."/>
            <person name="Xiang C."/>
            <person name="Varshney R.K."/>
            <person name="Ding H."/>
            <person name="Gao S."/>
            <person name="Zong X."/>
        </authorList>
    </citation>
    <scope>NUCLEOTIDE SEQUENCE [LARGE SCALE GENOMIC DNA]</scope>
    <source>
        <strain evidence="2 3">cv. Zhongwan 6</strain>
    </source>
</reference>
<dbReference type="PROSITE" id="PS50181">
    <property type="entry name" value="FBOX"/>
    <property type="match status" value="1"/>
</dbReference>
<evidence type="ECO:0000259" key="1">
    <source>
        <dbReference type="PROSITE" id="PS50181"/>
    </source>
</evidence>
<dbReference type="AlphaFoldDB" id="A0A9D4WT15"/>
<dbReference type="Gramene" id="Psat5g121920.1">
    <property type="protein sequence ID" value="Psat5g121920.1.cds"/>
    <property type="gene ID" value="Psat5g121920"/>
</dbReference>
<sequence length="282" mass="32556">MISSILVINENMKITTGPNWLDLPRDVTANILQRLGTIEILTSASQVCSLWWNICKDPCMWRTINITKYGYKHSMRNKDKFVKICRNAIERSCGQVEDIDIEHFATDDLLAYIADNCAGHLRHMRIAMCAELSDKGFCESVKKMSQLETLDISYQTQLSKDSLEIIGRYCPLLKTLKCRWIVANDRENDVSFAIAKTMPGLHHLKICGNMPSEDGVLVILDGCPFLKYLDLKECCCYYNIERLEKRCRENVMDFRPPSLHCYSSRYDYGWGIESENWSGYED</sequence>
<accession>A0A9D4WT15</accession>
<comment type="caution">
    <text evidence="2">The sequence shown here is derived from an EMBL/GenBank/DDBJ whole genome shotgun (WGS) entry which is preliminary data.</text>
</comment>
<name>A0A9D4WT15_PEA</name>
<dbReference type="PANTHER" id="PTHR38926:SF2">
    <property type="entry name" value="F-BOX_LRR-REPEAT PROTEIN 21-RELATED"/>
    <property type="match status" value="1"/>
</dbReference>
<dbReference type="InterPro" id="IPR032675">
    <property type="entry name" value="LRR_dom_sf"/>
</dbReference>
<dbReference type="Proteomes" id="UP001058974">
    <property type="component" value="Chromosome 5"/>
</dbReference>
<feature type="domain" description="F-box" evidence="1">
    <location>
        <begin position="17"/>
        <end position="64"/>
    </location>
</feature>
<dbReference type="CDD" id="cd22164">
    <property type="entry name" value="F-box_AtSKIP19-like"/>
    <property type="match status" value="1"/>
</dbReference>
<dbReference type="EMBL" id="JAMSHJ010000005">
    <property type="protein sequence ID" value="KAI5407329.1"/>
    <property type="molecule type" value="Genomic_DNA"/>
</dbReference>
<dbReference type="SUPFAM" id="SSF81383">
    <property type="entry name" value="F-box domain"/>
    <property type="match status" value="1"/>
</dbReference>
<keyword evidence="3" id="KW-1185">Reference proteome</keyword>
<dbReference type="SUPFAM" id="SSF52047">
    <property type="entry name" value="RNI-like"/>
    <property type="match status" value="1"/>
</dbReference>
<dbReference type="Pfam" id="PF12937">
    <property type="entry name" value="F-box-like"/>
    <property type="match status" value="1"/>
</dbReference>
<dbReference type="Gramene" id="Psat05G0354500-T1">
    <property type="protein sequence ID" value="KAI5407329.1"/>
    <property type="gene ID" value="KIW84_053545"/>
</dbReference>
<protein>
    <recommendedName>
        <fullName evidence="1">F-box domain-containing protein</fullName>
    </recommendedName>
</protein>
<dbReference type="Gene3D" id="3.80.10.10">
    <property type="entry name" value="Ribonuclease Inhibitor"/>
    <property type="match status" value="1"/>
</dbReference>
<proteinExistence type="predicted"/>
<dbReference type="PANTHER" id="PTHR38926">
    <property type="entry name" value="F-BOX DOMAIN CONTAINING PROTEIN, EXPRESSED"/>
    <property type="match status" value="1"/>
</dbReference>
<gene>
    <name evidence="2" type="ORF">KIW84_053545</name>
</gene>
<dbReference type="Gene3D" id="1.20.1280.50">
    <property type="match status" value="1"/>
</dbReference>
<dbReference type="InterPro" id="IPR036047">
    <property type="entry name" value="F-box-like_dom_sf"/>
</dbReference>
<evidence type="ECO:0000313" key="2">
    <source>
        <dbReference type="EMBL" id="KAI5407329.1"/>
    </source>
</evidence>
<evidence type="ECO:0000313" key="3">
    <source>
        <dbReference type="Proteomes" id="UP001058974"/>
    </source>
</evidence>
<dbReference type="InterPro" id="IPR001810">
    <property type="entry name" value="F-box_dom"/>
</dbReference>